<evidence type="ECO:0000313" key="4">
    <source>
        <dbReference type="Proteomes" id="UP000093928"/>
    </source>
</evidence>
<feature type="signal peptide" evidence="1">
    <location>
        <begin position="1"/>
        <end position="43"/>
    </location>
</feature>
<evidence type="ECO:0000259" key="2">
    <source>
        <dbReference type="Pfam" id="PF13827"/>
    </source>
</evidence>
<evidence type="ECO:0000256" key="1">
    <source>
        <dbReference type="SAM" id="SignalP"/>
    </source>
</evidence>
<dbReference type="PROSITE" id="PS51318">
    <property type="entry name" value="TAT"/>
    <property type="match status" value="1"/>
</dbReference>
<dbReference type="InterPro" id="IPR006311">
    <property type="entry name" value="TAT_signal"/>
</dbReference>
<dbReference type="OrthoDB" id="3483193at2"/>
<comment type="caution">
    <text evidence="3">The sequence shown here is derived from an EMBL/GenBank/DDBJ whole genome shotgun (WGS) entry which is preliminary data.</text>
</comment>
<reference evidence="3 4" key="1">
    <citation type="submission" date="2016-06" db="EMBL/GenBank/DDBJ databases">
        <authorList>
            <person name="Kjaerup R.B."/>
            <person name="Dalgaard T.S."/>
            <person name="Juul-Madsen H.R."/>
        </authorList>
    </citation>
    <scope>NUCLEOTIDE SEQUENCE [LARGE SCALE GENOMIC DNA]</scope>
    <source>
        <strain evidence="3 4">1165133.8</strain>
    </source>
</reference>
<dbReference type="AlphaFoldDB" id="A0A1A3P8Q5"/>
<name>A0A1A3P8Q5_MYCAS</name>
<dbReference type="EMBL" id="LZLS01000064">
    <property type="protein sequence ID" value="OBK28972.1"/>
    <property type="molecule type" value="Genomic_DNA"/>
</dbReference>
<dbReference type="RefSeq" id="WP_065143313.1">
    <property type="nucleotide sequence ID" value="NZ_LZLS01000064.1"/>
</dbReference>
<evidence type="ECO:0000313" key="3">
    <source>
        <dbReference type="EMBL" id="OBK28972.1"/>
    </source>
</evidence>
<gene>
    <name evidence="3" type="ORF">A5634_19415</name>
</gene>
<dbReference type="InterPro" id="IPR025240">
    <property type="entry name" value="DUF4189"/>
</dbReference>
<dbReference type="Pfam" id="PF13827">
    <property type="entry name" value="DUF4189"/>
    <property type="match status" value="1"/>
</dbReference>
<feature type="domain" description="DUF4189" evidence="2">
    <location>
        <begin position="47"/>
        <end position="122"/>
    </location>
</feature>
<proteinExistence type="predicted"/>
<keyword evidence="1" id="KW-0732">Signal</keyword>
<accession>A0A1A3P8Q5</accession>
<dbReference type="Proteomes" id="UP000093928">
    <property type="component" value="Unassembled WGS sequence"/>
</dbReference>
<protein>
    <recommendedName>
        <fullName evidence="2">DUF4189 domain-containing protein</fullName>
    </recommendedName>
</protein>
<feature type="chain" id="PRO_5039683972" description="DUF4189 domain-containing protein" evidence="1">
    <location>
        <begin position="44"/>
        <end position="132"/>
    </location>
</feature>
<organism evidence="3 4">
    <name type="scientific">Mycobacterium asiaticum</name>
    <dbReference type="NCBI Taxonomy" id="1790"/>
    <lineage>
        <taxon>Bacteria</taxon>
        <taxon>Bacillati</taxon>
        <taxon>Actinomycetota</taxon>
        <taxon>Actinomycetes</taxon>
        <taxon>Mycobacteriales</taxon>
        <taxon>Mycobacteriaceae</taxon>
        <taxon>Mycobacterium</taxon>
    </lineage>
</organism>
<sequence>MTTWRLTTRGPKATSRRPRLNTAVARVAAAAAMTVALAPTAAAADSYGAIAYSSDGTWGRSHAYPTKAAAEATAMKSCGASDCKVLTTFTACGAVAAKDHQYQGGTGPDLSAAMKDALGKLSGGYIDTWSCN</sequence>